<keyword evidence="1" id="KW-0812">Transmembrane</keyword>
<dbReference type="OMA" id="GFMKYMM"/>
<evidence type="ECO:0000313" key="3">
    <source>
        <dbReference type="Proteomes" id="UP000233040"/>
    </source>
</evidence>
<dbReference type="Proteomes" id="UP000233040">
    <property type="component" value="Unassembled WGS sequence"/>
</dbReference>
<organism evidence="2 3">
    <name type="scientific">Cebus imitator</name>
    <name type="common">Panamanian white-faced capuchin</name>
    <name type="synonym">Cebus capucinus imitator</name>
    <dbReference type="NCBI Taxonomy" id="2715852"/>
    <lineage>
        <taxon>Eukaryota</taxon>
        <taxon>Metazoa</taxon>
        <taxon>Chordata</taxon>
        <taxon>Craniata</taxon>
        <taxon>Vertebrata</taxon>
        <taxon>Euteleostomi</taxon>
        <taxon>Mammalia</taxon>
        <taxon>Eutheria</taxon>
        <taxon>Euarchontoglires</taxon>
        <taxon>Primates</taxon>
        <taxon>Haplorrhini</taxon>
        <taxon>Platyrrhini</taxon>
        <taxon>Cebidae</taxon>
        <taxon>Cebinae</taxon>
        <taxon>Cebus</taxon>
    </lineage>
</organism>
<protein>
    <submittedName>
        <fullName evidence="2">Chromosome 3 open reading frame 52</fullName>
    </submittedName>
</protein>
<evidence type="ECO:0000256" key="1">
    <source>
        <dbReference type="SAM" id="Phobius"/>
    </source>
</evidence>
<dbReference type="PANTHER" id="PTHR14636">
    <property type="entry name" value="TPA-INDUCED TRANSMEMBRANE PROTEIN"/>
    <property type="match status" value="1"/>
</dbReference>
<dbReference type="InterPro" id="IPR033223">
    <property type="entry name" value="TTMP"/>
</dbReference>
<keyword evidence="1" id="KW-1133">Transmembrane helix</keyword>
<feature type="transmembrane region" description="Helical" evidence="1">
    <location>
        <begin position="62"/>
        <end position="89"/>
    </location>
</feature>
<dbReference type="Ensembl" id="ENSCCAT00000027352.1">
    <property type="protein sequence ID" value="ENSCCAP00000009965.1"/>
    <property type="gene ID" value="ENSCCAG00000022719.1"/>
</dbReference>
<sequence>MDPAQPSPPVVQLELSALERQPDEHTPLNGAVRLDEVALPAEANKESPWSSCNKNVVGRCKLWMIVTSIFLGFIIVIIVGLCLAGVTYVDEDENEILELSSNKTFLIMLKIPEECVAEEDLPHLLTERLTDVYSTSPSLSRYFTSVAIVDFSGENATVTYHLQFGVPSDDENFMKYMMSEELVLGILLQDFHDQNIPGCENLGLDPASLLLNE</sequence>
<dbReference type="PANTHER" id="PTHR14636:SF1">
    <property type="entry name" value="TPA-INDUCED TRANSMEMBRANE PROTEIN"/>
    <property type="match status" value="1"/>
</dbReference>
<dbReference type="GeneTree" id="ENSGT00390000014574"/>
<reference evidence="2" key="2">
    <citation type="submission" date="2025-09" db="UniProtKB">
        <authorList>
            <consortium name="Ensembl"/>
        </authorList>
    </citation>
    <scope>IDENTIFICATION</scope>
</reference>
<name>A0A2K5Q258_CEBIM</name>
<keyword evidence="3" id="KW-1185">Reference proteome</keyword>
<evidence type="ECO:0000313" key="2">
    <source>
        <dbReference type="Ensembl" id="ENSCCAP00000009965.1"/>
    </source>
</evidence>
<reference evidence="2" key="1">
    <citation type="submission" date="2025-08" db="UniProtKB">
        <authorList>
            <consortium name="Ensembl"/>
        </authorList>
    </citation>
    <scope>IDENTIFICATION</scope>
</reference>
<keyword evidence="1" id="KW-0472">Membrane</keyword>
<dbReference type="AlphaFoldDB" id="A0A2K5Q258"/>
<proteinExistence type="predicted"/>
<accession>A0A2K5Q258</accession>
<gene>
    <name evidence="2" type="primary">C3orf52</name>
</gene>